<evidence type="ECO:0000313" key="3">
    <source>
        <dbReference type="Proteomes" id="UP001189756"/>
    </source>
</evidence>
<comment type="caution">
    <text evidence="2">The sequence shown here is derived from an EMBL/GenBank/DDBJ whole genome shotgun (WGS) entry which is preliminary data.</text>
</comment>
<keyword evidence="1" id="KW-0812">Transmembrane</keyword>
<keyword evidence="1" id="KW-1133">Transmembrane helix</keyword>
<evidence type="ECO:0008006" key="4">
    <source>
        <dbReference type="Google" id="ProtNLM"/>
    </source>
</evidence>
<organism evidence="2 3">
    <name type="scientific">Ralstonia thomasii</name>
    <dbReference type="NCBI Taxonomy" id="3058596"/>
    <lineage>
        <taxon>Bacteria</taxon>
        <taxon>Pseudomonadati</taxon>
        <taxon>Pseudomonadota</taxon>
        <taxon>Betaproteobacteria</taxon>
        <taxon>Burkholderiales</taxon>
        <taxon>Burkholderiaceae</taxon>
        <taxon>Ralstonia</taxon>
    </lineage>
</organism>
<feature type="transmembrane region" description="Helical" evidence="1">
    <location>
        <begin position="124"/>
        <end position="144"/>
    </location>
</feature>
<protein>
    <recommendedName>
        <fullName evidence="4">Transmembrane protein</fullName>
    </recommendedName>
</protein>
<sequence>MNHPSQHRMRALLHREFLETIGTALSDAGGFALACALPLALTVGPLADLFLANEKHSPWLVVGALFTGATMFLVMASFATPMQTRAGSLVRRLIMLAGLAIVCGYIGLARHAPKPNTLSEMVQSIFVMGVFGMFLLAVVSYYILRAAEKVSSAGAHLMADRRT</sequence>
<dbReference type="AlphaFoldDB" id="A0AAD2F682"/>
<dbReference type="EMBL" id="CATZAZ010000015">
    <property type="protein sequence ID" value="CAJ0806686.1"/>
    <property type="molecule type" value="Genomic_DNA"/>
</dbReference>
<keyword evidence="1" id="KW-0472">Membrane</keyword>
<feature type="transmembrane region" description="Helical" evidence="1">
    <location>
        <begin position="93"/>
        <end position="112"/>
    </location>
</feature>
<dbReference type="Proteomes" id="UP001189756">
    <property type="component" value="Unassembled WGS sequence"/>
</dbReference>
<name>A0AAD2F682_9RALS</name>
<accession>A0AAD2F682</accession>
<dbReference type="GeneID" id="34794326"/>
<gene>
    <name evidence="2" type="ORF">R77560_04462</name>
</gene>
<feature type="transmembrane region" description="Helical" evidence="1">
    <location>
        <begin position="59"/>
        <end position="81"/>
    </location>
</feature>
<evidence type="ECO:0000313" key="2">
    <source>
        <dbReference type="EMBL" id="CAJ0806686.1"/>
    </source>
</evidence>
<feature type="transmembrane region" description="Helical" evidence="1">
    <location>
        <begin position="21"/>
        <end position="47"/>
    </location>
</feature>
<proteinExistence type="predicted"/>
<evidence type="ECO:0000256" key="1">
    <source>
        <dbReference type="SAM" id="Phobius"/>
    </source>
</evidence>
<reference evidence="2" key="1">
    <citation type="submission" date="2023-07" db="EMBL/GenBank/DDBJ databases">
        <authorList>
            <person name="Peeters C."/>
        </authorList>
    </citation>
    <scope>NUCLEOTIDE SEQUENCE</scope>
    <source>
        <strain evidence="2">R-77560</strain>
    </source>
</reference>
<dbReference type="RefSeq" id="WP_024542500.1">
    <property type="nucleotide sequence ID" value="NZ_CATZAZ010000015.1"/>
</dbReference>